<dbReference type="KEGG" id="thao:NI17_005210"/>
<organism evidence="2 3">
    <name type="scientific">Thermobifida halotolerans</name>
    <dbReference type="NCBI Taxonomy" id="483545"/>
    <lineage>
        <taxon>Bacteria</taxon>
        <taxon>Bacillati</taxon>
        <taxon>Actinomycetota</taxon>
        <taxon>Actinomycetes</taxon>
        <taxon>Streptosporangiales</taxon>
        <taxon>Nocardiopsidaceae</taxon>
        <taxon>Thermobifida</taxon>
    </lineage>
</organism>
<dbReference type="RefSeq" id="WP_243597623.1">
    <property type="nucleotide sequence ID" value="NZ_CP063196.1"/>
</dbReference>
<feature type="transmembrane region" description="Helical" evidence="1">
    <location>
        <begin position="252"/>
        <end position="275"/>
    </location>
</feature>
<dbReference type="GO" id="GO:0004222">
    <property type="term" value="F:metalloendopeptidase activity"/>
    <property type="evidence" value="ECO:0007669"/>
    <property type="project" value="InterPro"/>
</dbReference>
<keyword evidence="1" id="KW-0812">Transmembrane</keyword>
<evidence type="ECO:0000313" key="3">
    <source>
        <dbReference type="Proteomes" id="UP000265719"/>
    </source>
</evidence>
<protein>
    <submittedName>
        <fullName evidence="2">M50 family metallopeptidase</fullName>
    </submittedName>
</protein>
<dbReference type="EMBL" id="CP063196">
    <property type="protein sequence ID" value="UOE20616.1"/>
    <property type="molecule type" value="Genomic_DNA"/>
</dbReference>
<dbReference type="GO" id="GO:0005737">
    <property type="term" value="C:cytoplasm"/>
    <property type="evidence" value="ECO:0007669"/>
    <property type="project" value="TreeGrafter"/>
</dbReference>
<dbReference type="PANTHER" id="PTHR13325">
    <property type="entry name" value="PROTEASE M50 MEMBRANE-BOUND TRANSCRIPTION FACTOR SITE 2 PROTEASE"/>
    <property type="match status" value="1"/>
</dbReference>
<feature type="transmembrane region" description="Helical" evidence="1">
    <location>
        <begin position="150"/>
        <end position="173"/>
    </location>
</feature>
<gene>
    <name evidence="2" type="ORF">NI17_005210</name>
</gene>
<dbReference type="GO" id="GO:0031293">
    <property type="term" value="P:membrane protein intracellular domain proteolysis"/>
    <property type="evidence" value="ECO:0007669"/>
    <property type="project" value="TreeGrafter"/>
</dbReference>
<evidence type="ECO:0000256" key="1">
    <source>
        <dbReference type="SAM" id="Phobius"/>
    </source>
</evidence>
<keyword evidence="1" id="KW-0472">Membrane</keyword>
<dbReference type="AlphaFoldDB" id="A0AA97LZ14"/>
<dbReference type="GO" id="GO:0016020">
    <property type="term" value="C:membrane"/>
    <property type="evidence" value="ECO:0007669"/>
    <property type="project" value="InterPro"/>
</dbReference>
<name>A0AA97LZ14_9ACTN</name>
<dbReference type="Proteomes" id="UP000265719">
    <property type="component" value="Chromosome"/>
</dbReference>
<feature type="transmembrane region" description="Helical" evidence="1">
    <location>
        <begin position="281"/>
        <end position="302"/>
    </location>
</feature>
<feature type="transmembrane region" description="Helical" evidence="1">
    <location>
        <begin position="352"/>
        <end position="374"/>
    </location>
</feature>
<evidence type="ECO:0000313" key="2">
    <source>
        <dbReference type="EMBL" id="UOE20616.1"/>
    </source>
</evidence>
<keyword evidence="3" id="KW-1185">Reference proteome</keyword>
<sequence>MTAAEAAVEDGWLDRTRPRLRPSVRVGPPLWEGPRRIHVVGDRDTGAFLRVGEREAFLVARLDGSAPLSAIGAEYAARFGRRLAAEHWRSLLGMLEARGLLEGAAPELLDRVRASAEAARRAEGRSPLRWRLPLRGAAEAVPAVARAVGWLFALPVAAPLTLLGTLACGYALLSWRELYAAFTGAPAPWSVAVVSLLVVWAMMGAHEYGHGVACHRYGGRPGEIGLMWRLPLVALYCKTDDQVLFPKTWQRVATSFAGVYVNLVALLPVAALWLWGPQSGWWHGLAGAVLFFGTVATLVNLVPVLGLDGYHMLAHALSTLHLQRHTLRFVGHLLRGRAGDYPVRARIVHSGYALLATAVLGPAAVGVIAVWYLTLAELWGPLWAVLALTAEGVLLALLIRWFLRRGRGKES</sequence>
<reference evidence="2" key="1">
    <citation type="submission" date="2020-10" db="EMBL/GenBank/DDBJ databases">
        <title>De novo genome project of the cellulose decomposer Thermobifida halotolerans type strain.</title>
        <authorList>
            <person name="Nagy I."/>
            <person name="Horvath B."/>
            <person name="Kukolya J."/>
            <person name="Nagy I."/>
            <person name="Orsini M."/>
        </authorList>
    </citation>
    <scope>NUCLEOTIDE SEQUENCE</scope>
    <source>
        <strain evidence="2">DSM 44931</strain>
    </source>
</reference>
<feature type="transmembrane region" description="Helical" evidence="1">
    <location>
        <begin position="179"/>
        <end position="200"/>
    </location>
</feature>
<dbReference type="InterPro" id="IPR001193">
    <property type="entry name" value="MBTPS2"/>
</dbReference>
<dbReference type="CDD" id="cd05709">
    <property type="entry name" value="S2P-M50"/>
    <property type="match status" value="1"/>
</dbReference>
<feature type="transmembrane region" description="Helical" evidence="1">
    <location>
        <begin position="380"/>
        <end position="403"/>
    </location>
</feature>
<dbReference type="PANTHER" id="PTHR13325:SF3">
    <property type="entry name" value="MEMBRANE-BOUND TRANSCRIPTION FACTOR SITE-2 PROTEASE"/>
    <property type="match status" value="1"/>
</dbReference>
<keyword evidence="1" id="KW-1133">Transmembrane helix</keyword>
<proteinExistence type="predicted"/>
<accession>A0AA97LZ14</accession>